<dbReference type="InterPro" id="IPR005776">
    <property type="entry name" value="OadA"/>
</dbReference>
<dbReference type="EMBL" id="RKKU01000002">
    <property type="protein sequence ID" value="ROZ87786.1"/>
    <property type="molecule type" value="Genomic_DNA"/>
</dbReference>
<keyword evidence="4" id="KW-0456">Lyase</keyword>
<dbReference type="CDD" id="cd06850">
    <property type="entry name" value="biotinyl_domain"/>
    <property type="match status" value="1"/>
</dbReference>
<reference evidence="4 5" key="1">
    <citation type="submission" date="2018-11" db="EMBL/GenBank/DDBJ databases">
        <authorList>
            <person name="Jang G.I."/>
            <person name="Hwang C.Y."/>
        </authorList>
    </citation>
    <scope>NUCLEOTIDE SEQUENCE [LARGE SCALE GENOMIC DNA]</scope>
    <source>
        <strain evidence="4 5">SSM26</strain>
    </source>
</reference>
<protein>
    <submittedName>
        <fullName evidence="4">Oxaloacetate decarboxylase subunit alpha</fullName>
        <ecNumber evidence="4">4.1.1.3</ecNumber>
    </submittedName>
</protein>
<keyword evidence="5" id="KW-1185">Reference proteome</keyword>
<dbReference type="InterPro" id="IPR013785">
    <property type="entry name" value="Aldolase_TIM"/>
</dbReference>
<dbReference type="EC" id="4.1.1.3" evidence="4"/>
<dbReference type="InterPro" id="IPR000089">
    <property type="entry name" value="Biotin_lipoyl"/>
</dbReference>
<dbReference type="PROSITE" id="PS50991">
    <property type="entry name" value="PYR_CT"/>
    <property type="match status" value="1"/>
</dbReference>
<dbReference type="PROSITE" id="PS50968">
    <property type="entry name" value="BIOTINYL_LIPOYL"/>
    <property type="match status" value="1"/>
</dbReference>
<dbReference type="Proteomes" id="UP000275199">
    <property type="component" value="Unassembled WGS sequence"/>
</dbReference>
<dbReference type="InterPro" id="IPR003379">
    <property type="entry name" value="Carboxylase_cons_dom"/>
</dbReference>
<feature type="domain" description="Pyruvate carboxyltransferase" evidence="3">
    <location>
        <begin position="7"/>
        <end position="267"/>
    </location>
</feature>
<evidence type="ECO:0000259" key="3">
    <source>
        <dbReference type="PROSITE" id="PS50991"/>
    </source>
</evidence>
<evidence type="ECO:0000256" key="1">
    <source>
        <dbReference type="ARBA" id="ARBA00023267"/>
    </source>
</evidence>
<dbReference type="Gene3D" id="2.40.50.100">
    <property type="match status" value="1"/>
</dbReference>
<dbReference type="SUPFAM" id="SSF51230">
    <property type="entry name" value="Single hybrid motif"/>
    <property type="match status" value="1"/>
</dbReference>
<dbReference type="GO" id="GO:0016829">
    <property type="term" value="F:lyase activity"/>
    <property type="evidence" value="ECO:0007669"/>
    <property type="project" value="UniProtKB-KW"/>
</dbReference>
<dbReference type="PANTHER" id="PTHR43778:SF2">
    <property type="entry name" value="PYRUVATE CARBOXYLASE, MITOCHONDRIAL"/>
    <property type="match status" value="1"/>
</dbReference>
<dbReference type="NCBIfam" id="TIGR01108">
    <property type="entry name" value="oadA"/>
    <property type="match status" value="1"/>
</dbReference>
<proteinExistence type="predicted"/>
<dbReference type="InterPro" id="IPR000891">
    <property type="entry name" value="PYR_CT"/>
</dbReference>
<sequence>MSTTRKITVTDTVLRDAHQSLLATRLRTEDMLPICDNLDQVGYWSLEVWGGATFDACVRFLKEDPWERLRQLRAALPNTRLQMLLRGQNLLGYRHYSDDVVRAFVAKAAANGIDVFRIFDAMNDVRNLRVAIEAVKAAGKHAQGTIAYTTSPVHTVKAFVKQAQAMAEMGVDSIAIKDMAGLLTPFATGELVKALKAELDLPVFIHSHDTAGLAAMCQLKAIESGADHIDTAISSMAWGTSHPGTESMVAALKGTEFDTGLDLELLQEIGMYFHAVRKKYHQYESEFTGVDTRVQVNQVPGGMMSNLANQLKEQGALDRIQDVFAEIPRVREDLGFPPLVTPTSQIVGTQAVFNVLAGERYKTITNEVKLYLQGRYGQAPGKINQKLQRQAIGGEDVIDVRPADLIKPEMDRLRGEVGELAKTEEDVLTYAMFPDIGRKFLEEREAGTLKPEVLLPPPGESAPAASSEGVPTEFIIDVHGESYRVDITGVSVKGDGKRHFYLSMDGMPEEAVFEPLNAFVGDGGSKRKQASEPGHVTTSMPGNVVDVLVAVGDTVKAGQAVLVSEAMKMESEIQAAIGGTVKAVNVAKGDRVNPGEILIEIEA</sequence>
<dbReference type="InterPro" id="IPR011053">
    <property type="entry name" value="Single_hybrid_motif"/>
</dbReference>
<dbReference type="CDD" id="cd07937">
    <property type="entry name" value="DRE_TIM_PC_TC_5S"/>
    <property type="match status" value="1"/>
</dbReference>
<dbReference type="NCBIfam" id="NF006761">
    <property type="entry name" value="PRK09282.1"/>
    <property type="match status" value="1"/>
</dbReference>
<dbReference type="PANTHER" id="PTHR43778">
    <property type="entry name" value="PYRUVATE CARBOXYLASE"/>
    <property type="match status" value="1"/>
</dbReference>
<comment type="caution">
    <text evidence="4">The sequence shown here is derived from an EMBL/GenBank/DDBJ whole genome shotgun (WGS) entry which is preliminary data.</text>
</comment>
<organism evidence="4 5">
    <name type="scientific">Pseudomonas neustonica</name>
    <dbReference type="NCBI Taxonomy" id="2487346"/>
    <lineage>
        <taxon>Bacteria</taxon>
        <taxon>Pseudomonadati</taxon>
        <taxon>Pseudomonadota</taxon>
        <taxon>Gammaproteobacteria</taxon>
        <taxon>Pseudomonadales</taxon>
        <taxon>Pseudomonadaceae</taxon>
        <taxon>Pseudomonas</taxon>
    </lineage>
</organism>
<feature type="domain" description="Lipoyl-binding" evidence="2">
    <location>
        <begin position="527"/>
        <end position="602"/>
    </location>
</feature>
<dbReference type="SUPFAM" id="SSF89000">
    <property type="entry name" value="post-HMGL domain-like"/>
    <property type="match status" value="1"/>
</dbReference>
<dbReference type="Pfam" id="PF00364">
    <property type="entry name" value="Biotin_lipoyl"/>
    <property type="match status" value="1"/>
</dbReference>
<evidence type="ECO:0000259" key="2">
    <source>
        <dbReference type="PROSITE" id="PS50968"/>
    </source>
</evidence>
<dbReference type="Pfam" id="PF02436">
    <property type="entry name" value="PYC_OADA"/>
    <property type="match status" value="1"/>
</dbReference>
<keyword evidence="1" id="KW-0092">Biotin</keyword>
<dbReference type="Gene3D" id="3.20.20.70">
    <property type="entry name" value="Aldolase class I"/>
    <property type="match status" value="1"/>
</dbReference>
<dbReference type="InterPro" id="IPR055268">
    <property type="entry name" value="PCB-like"/>
</dbReference>
<accession>A0ABX9XLS0</accession>
<dbReference type="SUPFAM" id="SSF51569">
    <property type="entry name" value="Aldolase"/>
    <property type="match status" value="1"/>
</dbReference>
<dbReference type="Pfam" id="PF00682">
    <property type="entry name" value="HMGL-like"/>
    <property type="match status" value="1"/>
</dbReference>
<evidence type="ECO:0000313" key="5">
    <source>
        <dbReference type="Proteomes" id="UP000275199"/>
    </source>
</evidence>
<name>A0ABX9XLS0_9PSED</name>
<evidence type="ECO:0000313" key="4">
    <source>
        <dbReference type="EMBL" id="ROZ87786.1"/>
    </source>
</evidence>
<gene>
    <name evidence="4" type="primary">oadA</name>
    <name evidence="4" type="ORF">EF096_02660</name>
</gene>
<dbReference type="RefSeq" id="WP_123888071.1">
    <property type="nucleotide sequence ID" value="NZ_RKKU01000002.1"/>
</dbReference>